<keyword evidence="3" id="KW-1185">Reference proteome</keyword>
<evidence type="ECO:0000313" key="2">
    <source>
        <dbReference type="EMBL" id="KAG2654322.1"/>
    </source>
</evidence>
<feature type="chain" id="PRO_5035844155" description="Secreted protein" evidence="1">
    <location>
        <begin position="19"/>
        <end position="108"/>
    </location>
</feature>
<dbReference type="AlphaFoldDB" id="A0A8T0WYI3"/>
<proteinExistence type="predicted"/>
<comment type="caution">
    <text evidence="2">The sequence shown here is derived from an EMBL/GenBank/DDBJ whole genome shotgun (WGS) entry which is preliminary data.</text>
</comment>
<gene>
    <name evidence="2" type="ORF">PVAP13_1NG488000</name>
</gene>
<name>A0A8T0WYI3_PANVG</name>
<evidence type="ECO:0008006" key="4">
    <source>
        <dbReference type="Google" id="ProtNLM"/>
    </source>
</evidence>
<dbReference type="EMBL" id="CM029038">
    <property type="protein sequence ID" value="KAG2654322.1"/>
    <property type="molecule type" value="Genomic_DNA"/>
</dbReference>
<dbReference type="Proteomes" id="UP000823388">
    <property type="component" value="Chromosome 1N"/>
</dbReference>
<sequence>MVWWWWCRRGACIIIGLGRPSGREGHRPCRAVGKLQCTTDHPGRVLLECDGRETRGAQPPEPVISLQQPAGAFNVHANLLRPQARSITCLTPPVWPSPSLLARDPHVQ</sequence>
<feature type="signal peptide" evidence="1">
    <location>
        <begin position="1"/>
        <end position="18"/>
    </location>
</feature>
<accession>A0A8T0WYI3</accession>
<organism evidence="2 3">
    <name type="scientific">Panicum virgatum</name>
    <name type="common">Blackwell switchgrass</name>
    <dbReference type="NCBI Taxonomy" id="38727"/>
    <lineage>
        <taxon>Eukaryota</taxon>
        <taxon>Viridiplantae</taxon>
        <taxon>Streptophyta</taxon>
        <taxon>Embryophyta</taxon>
        <taxon>Tracheophyta</taxon>
        <taxon>Spermatophyta</taxon>
        <taxon>Magnoliopsida</taxon>
        <taxon>Liliopsida</taxon>
        <taxon>Poales</taxon>
        <taxon>Poaceae</taxon>
        <taxon>PACMAD clade</taxon>
        <taxon>Panicoideae</taxon>
        <taxon>Panicodae</taxon>
        <taxon>Paniceae</taxon>
        <taxon>Panicinae</taxon>
        <taxon>Panicum</taxon>
        <taxon>Panicum sect. Hiantes</taxon>
    </lineage>
</organism>
<reference evidence="2" key="1">
    <citation type="submission" date="2020-05" db="EMBL/GenBank/DDBJ databases">
        <title>WGS assembly of Panicum virgatum.</title>
        <authorList>
            <person name="Lovell J.T."/>
            <person name="Jenkins J."/>
            <person name="Shu S."/>
            <person name="Juenger T.E."/>
            <person name="Schmutz J."/>
        </authorList>
    </citation>
    <scope>NUCLEOTIDE SEQUENCE</scope>
    <source>
        <strain evidence="2">AP13</strain>
    </source>
</reference>
<evidence type="ECO:0000313" key="3">
    <source>
        <dbReference type="Proteomes" id="UP000823388"/>
    </source>
</evidence>
<evidence type="ECO:0000256" key="1">
    <source>
        <dbReference type="SAM" id="SignalP"/>
    </source>
</evidence>
<keyword evidence="1" id="KW-0732">Signal</keyword>
<protein>
    <recommendedName>
        <fullName evidence="4">Secreted protein</fullName>
    </recommendedName>
</protein>